<evidence type="ECO:0000313" key="2">
    <source>
        <dbReference type="Proteomes" id="UP000054324"/>
    </source>
</evidence>
<dbReference type="EMBL" id="KL596920">
    <property type="protein sequence ID" value="KER22078.1"/>
    <property type="molecule type" value="Genomic_DNA"/>
</dbReference>
<gene>
    <name evidence="1" type="ORF">T265_09731</name>
</gene>
<dbReference type="AlphaFoldDB" id="A0A074Z4U1"/>
<proteinExistence type="predicted"/>
<organism evidence="1 2">
    <name type="scientific">Opisthorchis viverrini</name>
    <name type="common">Southeast Asian liver fluke</name>
    <dbReference type="NCBI Taxonomy" id="6198"/>
    <lineage>
        <taxon>Eukaryota</taxon>
        <taxon>Metazoa</taxon>
        <taxon>Spiralia</taxon>
        <taxon>Lophotrochozoa</taxon>
        <taxon>Platyhelminthes</taxon>
        <taxon>Trematoda</taxon>
        <taxon>Digenea</taxon>
        <taxon>Opisthorchiida</taxon>
        <taxon>Opisthorchiata</taxon>
        <taxon>Opisthorchiidae</taxon>
        <taxon>Opisthorchis</taxon>
    </lineage>
</organism>
<sequence length="112" mass="12625">MTSVLNTNASLPYNHDLFESLIVKKRIKCEALKGSLRMFCLRLHCIPTASFLNHSQSRRDISTAFHRMARRLNLRLSGYPLCWANSGTFFVSSKGSTDCNESHMSLNNATKG</sequence>
<dbReference type="KEGG" id="ovi:T265_09731"/>
<protein>
    <submittedName>
        <fullName evidence="1">Uncharacterized protein</fullName>
    </submittedName>
</protein>
<dbReference type="GeneID" id="20323899"/>
<evidence type="ECO:0000313" key="1">
    <source>
        <dbReference type="EMBL" id="KER22078.1"/>
    </source>
</evidence>
<dbReference type="RefSeq" id="XP_009174160.1">
    <property type="nucleotide sequence ID" value="XM_009175896.1"/>
</dbReference>
<reference evidence="1 2" key="1">
    <citation type="submission" date="2013-11" db="EMBL/GenBank/DDBJ databases">
        <title>Opisthorchis viverrini - life in the bile duct.</title>
        <authorList>
            <person name="Young N.D."/>
            <person name="Nagarajan N."/>
            <person name="Lin S.J."/>
            <person name="Korhonen P.K."/>
            <person name="Jex A.R."/>
            <person name="Hall R.S."/>
            <person name="Safavi-Hemami H."/>
            <person name="Kaewkong W."/>
            <person name="Bertrand D."/>
            <person name="Gao S."/>
            <person name="Seet Q."/>
            <person name="Wongkham S."/>
            <person name="Teh B.T."/>
            <person name="Wongkham C."/>
            <person name="Intapan P.M."/>
            <person name="Maleewong W."/>
            <person name="Yang X."/>
            <person name="Hu M."/>
            <person name="Wang Z."/>
            <person name="Hofmann A."/>
            <person name="Sternberg P.W."/>
            <person name="Tan P."/>
            <person name="Wang J."/>
            <person name="Gasser R.B."/>
        </authorList>
    </citation>
    <scope>NUCLEOTIDE SEQUENCE [LARGE SCALE GENOMIC DNA]</scope>
</reference>
<dbReference type="OrthoDB" id="2190767at2759"/>
<dbReference type="CTD" id="20323899"/>
<name>A0A074Z4U1_OPIVI</name>
<dbReference type="Proteomes" id="UP000054324">
    <property type="component" value="Unassembled WGS sequence"/>
</dbReference>
<keyword evidence="2" id="KW-1185">Reference proteome</keyword>
<accession>A0A074Z4U1</accession>